<evidence type="ECO:0000313" key="2">
    <source>
        <dbReference type="Proteomes" id="UP000010433"/>
    </source>
</evidence>
<dbReference type="STRING" id="1127699.HMPREF9151_02226"/>
<dbReference type="PATRIC" id="fig|1127699.3.peg.2035"/>
<protein>
    <submittedName>
        <fullName evidence="1">Uncharacterized protein</fullName>
    </submittedName>
</protein>
<proteinExistence type="predicted"/>
<dbReference type="HOGENOM" id="CLU_2937891_0_0_10"/>
<dbReference type="Proteomes" id="UP000010433">
    <property type="component" value="Unassembled WGS sequence"/>
</dbReference>
<organism evidence="1 2">
    <name type="scientific">Hoylesella saccharolytica F0055</name>
    <dbReference type="NCBI Taxonomy" id="1127699"/>
    <lineage>
        <taxon>Bacteria</taxon>
        <taxon>Pseudomonadati</taxon>
        <taxon>Bacteroidota</taxon>
        <taxon>Bacteroidia</taxon>
        <taxon>Bacteroidales</taxon>
        <taxon>Prevotellaceae</taxon>
        <taxon>Hoylesella</taxon>
    </lineage>
</organism>
<dbReference type="AlphaFoldDB" id="L1N1F7"/>
<evidence type="ECO:0000313" key="1">
    <source>
        <dbReference type="EMBL" id="EKX97308.1"/>
    </source>
</evidence>
<accession>L1N1F7</accession>
<sequence>MHYSELVIVATFPKSIKVNKMDMDKLITKFKIHKIHLPEFTPAASQKDLQISLYTHFLPM</sequence>
<gene>
    <name evidence="1" type="ORF">HMPREF9151_02226</name>
</gene>
<dbReference type="EMBL" id="AMEP01000142">
    <property type="protein sequence ID" value="EKX97308.1"/>
    <property type="molecule type" value="Genomic_DNA"/>
</dbReference>
<keyword evidence="2" id="KW-1185">Reference proteome</keyword>
<reference evidence="1 2" key="1">
    <citation type="submission" date="2012-05" db="EMBL/GenBank/DDBJ databases">
        <authorList>
            <person name="Weinstock G."/>
            <person name="Sodergren E."/>
            <person name="Lobos E.A."/>
            <person name="Fulton L."/>
            <person name="Fulton R."/>
            <person name="Courtney L."/>
            <person name="Fronick C."/>
            <person name="O'Laughlin M."/>
            <person name="Godfrey J."/>
            <person name="Wilson R.M."/>
            <person name="Miner T."/>
            <person name="Farmer C."/>
            <person name="Delehaunty K."/>
            <person name="Cordes M."/>
            <person name="Minx P."/>
            <person name="Tomlinson C."/>
            <person name="Chen J."/>
            <person name="Wollam A."/>
            <person name="Pepin K.H."/>
            <person name="Bhonagiri V."/>
            <person name="Zhang X."/>
            <person name="Suruliraj S."/>
            <person name="Warren W."/>
            <person name="Mitreva M."/>
            <person name="Mardis E.R."/>
            <person name="Wilson R.K."/>
        </authorList>
    </citation>
    <scope>NUCLEOTIDE SEQUENCE [LARGE SCALE GENOMIC DNA]</scope>
    <source>
        <strain evidence="1 2">F0055</strain>
    </source>
</reference>
<comment type="caution">
    <text evidence="1">The sequence shown here is derived from an EMBL/GenBank/DDBJ whole genome shotgun (WGS) entry which is preliminary data.</text>
</comment>
<name>L1N1F7_9BACT</name>